<dbReference type="InterPro" id="IPR036526">
    <property type="entry name" value="C-N_Hydrolase_sf"/>
</dbReference>
<reference evidence="1" key="1">
    <citation type="submission" date="2021-02" db="EMBL/GenBank/DDBJ databases">
        <title>The CRISPR/cas machinery reduction and long-range gene transfer in the hot spring cyanobacterium Synechococcus.</title>
        <authorList>
            <person name="Dvorak P."/>
            <person name="Jahodarova E."/>
            <person name="Hasler P."/>
            <person name="Poulickova A."/>
        </authorList>
    </citation>
    <scope>NUCLEOTIDE SEQUENCE</scope>
    <source>
        <strain evidence="1">Rupite</strain>
    </source>
</reference>
<evidence type="ECO:0000313" key="2">
    <source>
        <dbReference type="Proteomes" id="UP000830835"/>
    </source>
</evidence>
<dbReference type="Proteomes" id="UP000830835">
    <property type="component" value="Unassembled WGS sequence"/>
</dbReference>
<accession>A0ABT0C6F7</accession>
<proteinExistence type="predicted"/>
<dbReference type="SUPFAM" id="SSF56317">
    <property type="entry name" value="Carbon-nitrogen hydrolase"/>
    <property type="match status" value="1"/>
</dbReference>
<protein>
    <submittedName>
        <fullName evidence="1">Uncharacterized protein</fullName>
    </submittedName>
</protein>
<comment type="caution">
    <text evidence="1">The sequence shown here is derived from an EMBL/GenBank/DDBJ whole genome shotgun (WGS) entry which is preliminary data.</text>
</comment>
<gene>
    <name evidence="1" type="ORF">JX360_00130</name>
</gene>
<name>A0ABT0C6F7_THEVL</name>
<dbReference type="RefSeq" id="WP_244348328.1">
    <property type="nucleotide sequence ID" value="NZ_JAFIRA010000001.1"/>
</dbReference>
<dbReference type="Gene3D" id="3.60.110.10">
    <property type="entry name" value="Carbon-nitrogen hydrolase"/>
    <property type="match status" value="1"/>
</dbReference>
<organism evidence="1 2">
    <name type="scientific">Thermostichus vulcanus str. 'Rupite'</name>
    <dbReference type="NCBI Taxonomy" id="2813851"/>
    <lineage>
        <taxon>Bacteria</taxon>
        <taxon>Bacillati</taxon>
        <taxon>Cyanobacteriota</taxon>
        <taxon>Cyanophyceae</taxon>
        <taxon>Thermostichales</taxon>
        <taxon>Thermostichaceae</taxon>
        <taxon>Thermostichus</taxon>
    </lineage>
</organism>
<sequence length="71" mass="8165">MPQPVKAGLIQLSVPADGVERSVSQFLVKGSRDQDQLVVADLDLDQVRQVRELWQFFRDRRLDLYGDLIKP</sequence>
<keyword evidence="2" id="KW-1185">Reference proteome</keyword>
<dbReference type="EMBL" id="JAFIRA010000001">
    <property type="protein sequence ID" value="MCJ2541324.1"/>
    <property type="molecule type" value="Genomic_DNA"/>
</dbReference>
<evidence type="ECO:0000313" key="1">
    <source>
        <dbReference type="EMBL" id="MCJ2541324.1"/>
    </source>
</evidence>